<feature type="non-terminal residue" evidence="1">
    <location>
        <position position="94"/>
    </location>
</feature>
<proteinExistence type="predicted"/>
<reference evidence="1" key="1">
    <citation type="submission" date="2021-06" db="EMBL/GenBank/DDBJ databases">
        <authorList>
            <person name="Kallberg Y."/>
            <person name="Tangrot J."/>
            <person name="Rosling A."/>
        </authorList>
    </citation>
    <scope>NUCLEOTIDE SEQUENCE</scope>
    <source>
        <strain evidence="1">MA453B</strain>
    </source>
</reference>
<name>A0A9N9JTL6_9GLOM</name>
<keyword evidence="2" id="KW-1185">Reference proteome</keyword>
<gene>
    <name evidence="1" type="ORF">DERYTH_LOCUS22524</name>
</gene>
<dbReference type="EMBL" id="CAJVPY010031480">
    <property type="protein sequence ID" value="CAG8796635.1"/>
    <property type="molecule type" value="Genomic_DNA"/>
</dbReference>
<dbReference type="OrthoDB" id="10459527at2759"/>
<evidence type="ECO:0000313" key="1">
    <source>
        <dbReference type="EMBL" id="CAG8796635.1"/>
    </source>
</evidence>
<protein>
    <submittedName>
        <fullName evidence="1">23034_t:CDS:1</fullName>
    </submittedName>
</protein>
<dbReference type="AlphaFoldDB" id="A0A9N9JTL6"/>
<evidence type="ECO:0000313" key="2">
    <source>
        <dbReference type="Proteomes" id="UP000789405"/>
    </source>
</evidence>
<feature type="non-terminal residue" evidence="1">
    <location>
        <position position="1"/>
    </location>
</feature>
<comment type="caution">
    <text evidence="1">The sequence shown here is derived from an EMBL/GenBank/DDBJ whole genome shotgun (WGS) entry which is preliminary data.</text>
</comment>
<organism evidence="1 2">
    <name type="scientific">Dentiscutata erythropus</name>
    <dbReference type="NCBI Taxonomy" id="1348616"/>
    <lineage>
        <taxon>Eukaryota</taxon>
        <taxon>Fungi</taxon>
        <taxon>Fungi incertae sedis</taxon>
        <taxon>Mucoromycota</taxon>
        <taxon>Glomeromycotina</taxon>
        <taxon>Glomeromycetes</taxon>
        <taxon>Diversisporales</taxon>
        <taxon>Gigasporaceae</taxon>
        <taxon>Dentiscutata</taxon>
    </lineage>
</organism>
<accession>A0A9N9JTL6</accession>
<sequence length="94" mass="11105">LSDSSQTYDTSLSIVNTSSPKRKRHRITKTIALRSFVHFFKKENKTAQCKVCIANSKEPYKYITHSSTTNLRNHLEEHEIYKHNYKNFLDENNE</sequence>
<dbReference type="Proteomes" id="UP000789405">
    <property type="component" value="Unassembled WGS sequence"/>
</dbReference>